<evidence type="ECO:0000259" key="13">
    <source>
        <dbReference type="PROSITE" id="PS50089"/>
    </source>
</evidence>
<name>A0AAW1C4P8_CROAD</name>
<dbReference type="GO" id="GO:0005634">
    <property type="term" value="C:nucleus"/>
    <property type="evidence" value="ECO:0007669"/>
    <property type="project" value="TreeGrafter"/>
</dbReference>
<dbReference type="SUPFAM" id="SSF52025">
    <property type="entry name" value="PA domain"/>
    <property type="match status" value="1"/>
</dbReference>
<feature type="transmembrane region" description="Helical" evidence="11">
    <location>
        <begin position="210"/>
        <end position="229"/>
    </location>
</feature>
<evidence type="ECO:0000256" key="10">
    <source>
        <dbReference type="PROSITE-ProRule" id="PRU00175"/>
    </source>
</evidence>
<keyword evidence="15" id="KW-1185">Reference proteome</keyword>
<dbReference type="Pfam" id="PF13639">
    <property type="entry name" value="zf-RING_2"/>
    <property type="match status" value="1"/>
</dbReference>
<dbReference type="Proteomes" id="UP001474421">
    <property type="component" value="Unassembled WGS sequence"/>
</dbReference>
<evidence type="ECO:0000256" key="8">
    <source>
        <dbReference type="ARBA" id="ARBA00023180"/>
    </source>
</evidence>
<evidence type="ECO:0000256" key="2">
    <source>
        <dbReference type="ARBA" id="ARBA00022723"/>
    </source>
</evidence>
<dbReference type="Gene3D" id="3.30.40.10">
    <property type="entry name" value="Zinc/RING finger domain, C3HC4 (zinc finger)"/>
    <property type="match status" value="1"/>
</dbReference>
<reference evidence="14 15" key="1">
    <citation type="journal article" date="2024" name="Proc. Natl. Acad. Sci. U.S.A.">
        <title>The genetic regulatory architecture and epigenomic basis for age-related changes in rattlesnake venom.</title>
        <authorList>
            <person name="Hogan M.P."/>
            <person name="Holding M.L."/>
            <person name="Nystrom G.S."/>
            <person name="Colston T.J."/>
            <person name="Bartlett D.A."/>
            <person name="Mason A.J."/>
            <person name="Ellsworth S.A."/>
            <person name="Rautsaw R.M."/>
            <person name="Lawrence K.C."/>
            <person name="Strickland J.L."/>
            <person name="He B."/>
            <person name="Fraser P."/>
            <person name="Margres M.J."/>
            <person name="Gilbert D.M."/>
            <person name="Gibbs H.L."/>
            <person name="Parkinson C.L."/>
            <person name="Rokyta D.R."/>
        </authorList>
    </citation>
    <scope>NUCLEOTIDE SEQUENCE [LARGE SCALE GENOMIC DNA]</scope>
    <source>
        <strain evidence="14">DRR0105</strain>
    </source>
</reference>
<dbReference type="GO" id="GO:0006511">
    <property type="term" value="P:ubiquitin-dependent protein catabolic process"/>
    <property type="evidence" value="ECO:0007669"/>
    <property type="project" value="TreeGrafter"/>
</dbReference>
<keyword evidence="1 11" id="KW-0812">Transmembrane</keyword>
<dbReference type="InterPro" id="IPR044744">
    <property type="entry name" value="ZNRF4/RNF13/RNF167_PA"/>
</dbReference>
<dbReference type="PROSITE" id="PS50089">
    <property type="entry name" value="ZF_RING_2"/>
    <property type="match status" value="1"/>
</dbReference>
<evidence type="ECO:0000313" key="14">
    <source>
        <dbReference type="EMBL" id="KAK9409018.1"/>
    </source>
</evidence>
<feature type="chain" id="PRO_5043788538" evidence="12">
    <location>
        <begin position="25"/>
        <end position="304"/>
    </location>
</feature>
<evidence type="ECO:0000256" key="9">
    <source>
        <dbReference type="ARBA" id="ARBA00046288"/>
    </source>
</evidence>
<dbReference type="InterPro" id="IPR001841">
    <property type="entry name" value="Znf_RING"/>
</dbReference>
<keyword evidence="3 12" id="KW-0732">Signal</keyword>
<dbReference type="PANTHER" id="PTHR45931:SF3">
    <property type="entry name" value="RING ZINC FINGER-CONTAINING PROTEIN"/>
    <property type="match status" value="1"/>
</dbReference>
<evidence type="ECO:0000256" key="12">
    <source>
        <dbReference type="SAM" id="SignalP"/>
    </source>
</evidence>
<gene>
    <name evidence="14" type="ORF">NXF25_000193</name>
</gene>
<feature type="signal peptide" evidence="12">
    <location>
        <begin position="1"/>
        <end position="24"/>
    </location>
</feature>
<keyword evidence="7 11" id="KW-0472">Membrane</keyword>
<dbReference type="GO" id="GO:0061630">
    <property type="term" value="F:ubiquitin protein ligase activity"/>
    <property type="evidence" value="ECO:0007669"/>
    <property type="project" value="TreeGrafter"/>
</dbReference>
<dbReference type="AlphaFoldDB" id="A0AAW1C4P8"/>
<keyword evidence="4 10" id="KW-0863">Zinc-finger</keyword>
<comment type="caution">
    <text evidence="14">The sequence shown here is derived from an EMBL/GenBank/DDBJ whole genome shotgun (WGS) entry which is preliminary data.</text>
</comment>
<organism evidence="14 15">
    <name type="scientific">Crotalus adamanteus</name>
    <name type="common">Eastern diamondback rattlesnake</name>
    <dbReference type="NCBI Taxonomy" id="8729"/>
    <lineage>
        <taxon>Eukaryota</taxon>
        <taxon>Metazoa</taxon>
        <taxon>Chordata</taxon>
        <taxon>Craniata</taxon>
        <taxon>Vertebrata</taxon>
        <taxon>Euteleostomi</taxon>
        <taxon>Lepidosauria</taxon>
        <taxon>Squamata</taxon>
        <taxon>Bifurcata</taxon>
        <taxon>Unidentata</taxon>
        <taxon>Episquamata</taxon>
        <taxon>Toxicofera</taxon>
        <taxon>Serpentes</taxon>
        <taxon>Colubroidea</taxon>
        <taxon>Viperidae</taxon>
        <taxon>Crotalinae</taxon>
        <taxon>Crotalus</taxon>
    </lineage>
</organism>
<evidence type="ECO:0000256" key="1">
    <source>
        <dbReference type="ARBA" id="ARBA00022692"/>
    </source>
</evidence>
<protein>
    <submittedName>
        <fullName evidence="14">E3 ubiquitin-protein ligase-like</fullName>
    </submittedName>
</protein>
<dbReference type="InterPro" id="IPR046450">
    <property type="entry name" value="PA_dom_sf"/>
</dbReference>
<keyword evidence="6 11" id="KW-1133">Transmembrane helix</keyword>
<dbReference type="GO" id="GO:0008270">
    <property type="term" value="F:zinc ion binding"/>
    <property type="evidence" value="ECO:0007669"/>
    <property type="project" value="UniProtKB-KW"/>
</dbReference>
<proteinExistence type="predicted"/>
<dbReference type="Pfam" id="PF02225">
    <property type="entry name" value="PA"/>
    <property type="match status" value="1"/>
</dbReference>
<feature type="domain" description="RING-type" evidence="13">
    <location>
        <begin position="252"/>
        <end position="297"/>
    </location>
</feature>
<dbReference type="EMBL" id="JAOTOJ010000001">
    <property type="protein sequence ID" value="KAK9409018.1"/>
    <property type="molecule type" value="Genomic_DNA"/>
</dbReference>
<evidence type="ECO:0000256" key="11">
    <source>
        <dbReference type="SAM" id="Phobius"/>
    </source>
</evidence>
<dbReference type="SUPFAM" id="SSF57850">
    <property type="entry name" value="RING/U-box"/>
    <property type="match status" value="1"/>
</dbReference>
<dbReference type="Gene3D" id="3.50.30.30">
    <property type="match status" value="1"/>
</dbReference>
<evidence type="ECO:0000256" key="3">
    <source>
        <dbReference type="ARBA" id="ARBA00022729"/>
    </source>
</evidence>
<keyword evidence="8" id="KW-0325">Glycoprotein</keyword>
<sequence>MWDLLVGPLPLLATVSFFLEPALAKPFVHLVYKQNDTCMDFNAAPACFGPPMPVSGLKGYLVETVPANACHPIKPAPVSNWTPSSFVALIRRYDCSFNLKVFHAQEAGYQAAIIYNLCSDFLVNMAVSLEERRLPIIIPSLFIGRTASKFLRRQVHSAKDAQIMVVVPQSYYNSCSDETYVALWELAVYDLPIWPGYCTQQLFLKVFQEFGLLISLSMGISFLLLVSWVKWGQPNQGIRVKTFKQGDRYDTCVICMAEYETGDQLKILPCAHVFHITCINTWLLIQPTVGKTCPICKQKVNSAI</sequence>
<dbReference type="GO" id="GO:0005737">
    <property type="term" value="C:cytoplasm"/>
    <property type="evidence" value="ECO:0007669"/>
    <property type="project" value="UniProtKB-ARBA"/>
</dbReference>
<accession>A0AAW1C4P8</accession>
<dbReference type="InterPro" id="IPR013083">
    <property type="entry name" value="Znf_RING/FYVE/PHD"/>
</dbReference>
<dbReference type="CDD" id="cd02123">
    <property type="entry name" value="PA_C_RZF_like"/>
    <property type="match status" value="1"/>
</dbReference>
<dbReference type="GO" id="GO:0012505">
    <property type="term" value="C:endomembrane system"/>
    <property type="evidence" value="ECO:0007669"/>
    <property type="project" value="UniProtKB-SubCell"/>
</dbReference>
<dbReference type="InterPro" id="IPR051834">
    <property type="entry name" value="RING_finger_E3_ligase"/>
</dbReference>
<evidence type="ECO:0000313" key="15">
    <source>
        <dbReference type="Proteomes" id="UP001474421"/>
    </source>
</evidence>
<evidence type="ECO:0000256" key="4">
    <source>
        <dbReference type="ARBA" id="ARBA00022771"/>
    </source>
</evidence>
<dbReference type="PANTHER" id="PTHR45931">
    <property type="entry name" value="SI:CH211-59O9.10"/>
    <property type="match status" value="1"/>
</dbReference>
<evidence type="ECO:0000256" key="6">
    <source>
        <dbReference type="ARBA" id="ARBA00022989"/>
    </source>
</evidence>
<dbReference type="InterPro" id="IPR003137">
    <property type="entry name" value="PA_domain"/>
</dbReference>
<evidence type="ECO:0000256" key="7">
    <source>
        <dbReference type="ARBA" id="ARBA00023136"/>
    </source>
</evidence>
<comment type="subcellular location">
    <subcellularLocation>
        <location evidence="9">Endomembrane system</location>
        <topology evidence="9">Single-pass type I membrane protein</topology>
    </subcellularLocation>
</comment>
<dbReference type="SMART" id="SM00184">
    <property type="entry name" value="RING"/>
    <property type="match status" value="1"/>
</dbReference>
<keyword evidence="2" id="KW-0479">Metal-binding</keyword>
<keyword evidence="5" id="KW-0862">Zinc</keyword>
<evidence type="ECO:0000256" key="5">
    <source>
        <dbReference type="ARBA" id="ARBA00022833"/>
    </source>
</evidence>